<organism evidence="2 3">
    <name type="scientific">Turicibacter sanguinis</name>
    <dbReference type="NCBI Taxonomy" id="154288"/>
    <lineage>
        <taxon>Bacteria</taxon>
        <taxon>Bacillati</taxon>
        <taxon>Bacillota</taxon>
        <taxon>Erysipelotrichia</taxon>
        <taxon>Erysipelotrichales</taxon>
        <taxon>Turicibacteraceae</taxon>
        <taxon>Turicibacter</taxon>
    </lineage>
</organism>
<accession>A0A9X5AND7</accession>
<dbReference type="RefSeq" id="WP_006783691.1">
    <property type="nucleotide sequence ID" value="NZ_CABJBH010000010.1"/>
</dbReference>
<dbReference type="AlphaFoldDB" id="A0A9X5AND7"/>
<dbReference type="InterPro" id="IPR012454">
    <property type="entry name" value="DUF1659"/>
</dbReference>
<dbReference type="Proteomes" id="UP000487649">
    <property type="component" value="Unassembled WGS sequence"/>
</dbReference>
<feature type="domain" description="DUF1659" evidence="1">
    <location>
        <begin position="3"/>
        <end position="69"/>
    </location>
</feature>
<protein>
    <submittedName>
        <fullName evidence="2">DUF1659 domain-containing protein</fullName>
    </submittedName>
</protein>
<dbReference type="OrthoDB" id="48766at2"/>
<dbReference type="Pfam" id="PF07872">
    <property type="entry name" value="DUF1659"/>
    <property type="match status" value="1"/>
</dbReference>
<comment type="caution">
    <text evidence="2">The sequence shown here is derived from an EMBL/GenBank/DDBJ whole genome shotgun (WGS) entry which is preliminary data.</text>
</comment>
<reference evidence="2 3" key="1">
    <citation type="journal article" date="2019" name="Nat. Med.">
        <title>A library of human gut bacterial isolates paired with longitudinal multiomics data enables mechanistic microbiome research.</title>
        <authorList>
            <person name="Poyet M."/>
            <person name="Groussin M."/>
            <person name="Gibbons S.M."/>
            <person name="Avila-Pacheco J."/>
            <person name="Jiang X."/>
            <person name="Kearney S.M."/>
            <person name="Perrotta A.R."/>
            <person name="Berdy B."/>
            <person name="Zhao S."/>
            <person name="Lieberman T.D."/>
            <person name="Swanson P.K."/>
            <person name="Smith M."/>
            <person name="Roesemann S."/>
            <person name="Alexander J.E."/>
            <person name="Rich S.A."/>
            <person name="Livny J."/>
            <person name="Vlamakis H."/>
            <person name="Clish C."/>
            <person name="Bullock K."/>
            <person name="Deik A."/>
            <person name="Scott J."/>
            <person name="Pierce K.A."/>
            <person name="Xavier R.J."/>
            <person name="Alm E.J."/>
        </authorList>
    </citation>
    <scope>NUCLEOTIDE SEQUENCE [LARGE SCALE GENOMIC DNA]</scope>
    <source>
        <strain evidence="2 3">BIOML-A198</strain>
    </source>
</reference>
<dbReference type="GeneID" id="60058005"/>
<evidence type="ECO:0000313" key="3">
    <source>
        <dbReference type="Proteomes" id="UP000487649"/>
    </source>
</evidence>
<evidence type="ECO:0000259" key="1">
    <source>
        <dbReference type="Pfam" id="PF07872"/>
    </source>
</evidence>
<dbReference type="EMBL" id="WMQE01000011">
    <property type="protein sequence ID" value="MTK21057.1"/>
    <property type="molecule type" value="Genomic_DNA"/>
</dbReference>
<sequence>MKENLINRKLMIYFTAGVDDDGKIINKTKTFNAIRLDSEESDLAIFADKYRVLSNHMYKKTVAADYFEISLADTL</sequence>
<evidence type="ECO:0000313" key="2">
    <source>
        <dbReference type="EMBL" id="MTK21057.1"/>
    </source>
</evidence>
<gene>
    <name evidence="2" type="ORF">GMA92_06455</name>
</gene>
<proteinExistence type="predicted"/>
<name>A0A9X5AND7_9FIRM</name>